<name>A0A6C0AN52_9ZZZZ</name>
<dbReference type="Gene3D" id="2.60.120.200">
    <property type="match status" value="1"/>
</dbReference>
<dbReference type="EMBL" id="MN740729">
    <property type="protein sequence ID" value="QHS81036.1"/>
    <property type="molecule type" value="Genomic_DNA"/>
</dbReference>
<evidence type="ECO:0000313" key="1">
    <source>
        <dbReference type="EMBL" id="QHS81036.1"/>
    </source>
</evidence>
<organism evidence="1">
    <name type="scientific">viral metagenome</name>
    <dbReference type="NCBI Taxonomy" id="1070528"/>
    <lineage>
        <taxon>unclassified sequences</taxon>
        <taxon>metagenomes</taxon>
        <taxon>organismal metagenomes</taxon>
    </lineage>
</organism>
<evidence type="ECO:0008006" key="2">
    <source>
        <dbReference type="Google" id="ProtNLM"/>
    </source>
</evidence>
<proteinExistence type="predicted"/>
<accession>A0A6C0AN52</accession>
<dbReference type="AlphaFoldDB" id="A0A6C0AN52"/>
<dbReference type="InterPro" id="IPR013320">
    <property type="entry name" value="ConA-like_dom_sf"/>
</dbReference>
<sequence length="243" mass="26337">MSYVLLPPQFQQVGPNTMTLTKPSQAACSEILSSAWSSKSGSTLLFYINPTINDRTAQSGNEYANVVKIGGKQNLKLLIAPDAGRGMLFAPAQLEIYVKGQSKPETVDIPEFPMQKWTSVVIVKKGRRFNIYLNGSLAVSYTCTAMPDYDETAPLLVGDPRLGGNISLMSLSARAIDTNEVRDLISGAVDTSGKPYTPITLYSILAFLTPIMPSLPNGFWCPGGNCNTPKMAGPMEEWNALYS</sequence>
<reference evidence="1" key="1">
    <citation type="journal article" date="2020" name="Nature">
        <title>Giant virus diversity and host interactions through global metagenomics.</title>
        <authorList>
            <person name="Schulz F."/>
            <person name="Roux S."/>
            <person name="Paez-Espino D."/>
            <person name="Jungbluth S."/>
            <person name="Walsh D.A."/>
            <person name="Denef V.J."/>
            <person name="McMahon K.D."/>
            <person name="Konstantinidis K.T."/>
            <person name="Eloe-Fadrosh E.A."/>
            <person name="Kyrpides N.C."/>
            <person name="Woyke T."/>
        </authorList>
    </citation>
    <scope>NUCLEOTIDE SEQUENCE</scope>
    <source>
        <strain evidence="1">GVMAG-S-1101161-73</strain>
    </source>
</reference>
<dbReference type="SUPFAM" id="SSF49899">
    <property type="entry name" value="Concanavalin A-like lectins/glucanases"/>
    <property type="match status" value="1"/>
</dbReference>
<protein>
    <recommendedName>
        <fullName evidence="2">Lectin/glucanase superfamily protein</fullName>
    </recommendedName>
</protein>